<feature type="domain" description="Glycosyltransferase 2-like" evidence="1">
    <location>
        <begin position="11"/>
        <end position="136"/>
    </location>
</feature>
<evidence type="ECO:0000313" key="2">
    <source>
        <dbReference type="EMBL" id="CAB4618589.1"/>
    </source>
</evidence>
<dbReference type="InterPro" id="IPR029044">
    <property type="entry name" value="Nucleotide-diphossugar_trans"/>
</dbReference>
<dbReference type="PANTHER" id="PTHR48090">
    <property type="entry name" value="UNDECAPRENYL-PHOSPHATE 4-DEOXY-4-FORMAMIDO-L-ARABINOSE TRANSFERASE-RELATED"/>
    <property type="match status" value="1"/>
</dbReference>
<dbReference type="Gene3D" id="3.40.50.150">
    <property type="entry name" value="Vaccinia Virus protein VP39"/>
    <property type="match status" value="1"/>
</dbReference>
<gene>
    <name evidence="2" type="ORF">UFOPK1827_01805</name>
    <name evidence="3" type="ORF">UFOPK2000_00842</name>
</gene>
<dbReference type="CDD" id="cd04179">
    <property type="entry name" value="DPM_DPG-synthase_like"/>
    <property type="match status" value="1"/>
</dbReference>
<dbReference type="Pfam" id="PF00535">
    <property type="entry name" value="Glycos_transf_2"/>
    <property type="match status" value="1"/>
</dbReference>
<dbReference type="InterPro" id="IPR001173">
    <property type="entry name" value="Glyco_trans_2-like"/>
</dbReference>
<dbReference type="Gene3D" id="3.90.550.10">
    <property type="entry name" value="Spore Coat Polysaccharide Biosynthesis Protein SpsA, Chain A"/>
    <property type="match status" value="1"/>
</dbReference>
<dbReference type="Pfam" id="PF13489">
    <property type="entry name" value="Methyltransf_23"/>
    <property type="match status" value="1"/>
</dbReference>
<dbReference type="InterPro" id="IPR050256">
    <property type="entry name" value="Glycosyltransferase_2"/>
</dbReference>
<sequence length="488" mass="54314">MSTERTSRIGIMVVAYNASSTITRTLDRIPSDMEGLAAILVSDDYSADDTTEVASSYASRRTDLPITVIRQPRNLGYGGNQKFCYRWAMRHDLDMVVLLHGDGQYAPELLPEMAAPIISGEADMVSGSRMMNAGAARAGGMPLYKYVGNRILTTYQNMMSGLHLSEWHSGYRAFSIPALTRVPFEDNSDNFDFDTEVLLQMAAAGNRIAEIAIPTHYGDEICYVNGMAYARDVVIDVTRMRLARMGFGTAAPGTIPEDYTWQDAHGSDRPELTDLLAARPPGDVLDLRCGGGPLTGEAKALGNKVTAIDRVATSSIEESVDRLVIADLDDGLPDEILNSDQKFETVVVADVFEHIRHPDQLLQQLHKVTSLDATLLTSFPNFGHWYPRIRVALGKFDYDRRGILDNDHVRFFTARSFNRMVRSTGWETTQMTPVGFPFDVIDRGGHPGVAHRVRTILGRLDRSLSRRWPNLFAYQYVAELRSTPEPLE</sequence>
<protein>
    <submittedName>
        <fullName evidence="2">Unannotated protein</fullName>
    </submittedName>
</protein>
<dbReference type="EMBL" id="CAEZUO010000126">
    <property type="protein sequence ID" value="CAB4618589.1"/>
    <property type="molecule type" value="Genomic_DNA"/>
</dbReference>
<evidence type="ECO:0000259" key="1">
    <source>
        <dbReference type="Pfam" id="PF00535"/>
    </source>
</evidence>
<reference evidence="2" key="1">
    <citation type="submission" date="2020-05" db="EMBL/GenBank/DDBJ databases">
        <authorList>
            <person name="Chiriac C."/>
            <person name="Salcher M."/>
            <person name="Ghai R."/>
            <person name="Kavagutti S V."/>
        </authorList>
    </citation>
    <scope>NUCLEOTIDE SEQUENCE</scope>
</reference>
<organism evidence="2">
    <name type="scientific">freshwater metagenome</name>
    <dbReference type="NCBI Taxonomy" id="449393"/>
    <lineage>
        <taxon>unclassified sequences</taxon>
        <taxon>metagenomes</taxon>
        <taxon>ecological metagenomes</taxon>
    </lineage>
</organism>
<evidence type="ECO:0000313" key="3">
    <source>
        <dbReference type="EMBL" id="CAB4632876.1"/>
    </source>
</evidence>
<dbReference type="EMBL" id="CAEZVK010000080">
    <property type="protein sequence ID" value="CAB4632876.1"/>
    <property type="molecule type" value="Genomic_DNA"/>
</dbReference>
<accession>A0A6J6I413</accession>
<dbReference type="SUPFAM" id="SSF53335">
    <property type="entry name" value="S-adenosyl-L-methionine-dependent methyltransferases"/>
    <property type="match status" value="1"/>
</dbReference>
<dbReference type="SUPFAM" id="SSF53448">
    <property type="entry name" value="Nucleotide-diphospho-sugar transferases"/>
    <property type="match status" value="1"/>
</dbReference>
<proteinExistence type="predicted"/>
<dbReference type="InterPro" id="IPR029063">
    <property type="entry name" value="SAM-dependent_MTases_sf"/>
</dbReference>
<name>A0A6J6I413_9ZZZZ</name>
<dbReference type="PANTHER" id="PTHR48090:SF7">
    <property type="entry name" value="RFBJ PROTEIN"/>
    <property type="match status" value="1"/>
</dbReference>
<dbReference type="AlphaFoldDB" id="A0A6J6I413"/>